<dbReference type="Pfam" id="PF04488">
    <property type="entry name" value="Gly_transf_sug"/>
    <property type="match status" value="1"/>
</dbReference>
<dbReference type="PANTHER" id="PTHR32385">
    <property type="entry name" value="MANNOSYL PHOSPHORYLINOSITOL CERAMIDE SYNTHASE"/>
    <property type="match status" value="1"/>
</dbReference>
<name>A0A6C0KTH9_9ZZZZ</name>
<reference evidence="2" key="1">
    <citation type="journal article" date="2020" name="Nature">
        <title>Giant virus diversity and host interactions through global metagenomics.</title>
        <authorList>
            <person name="Schulz F."/>
            <person name="Roux S."/>
            <person name="Paez-Espino D."/>
            <person name="Jungbluth S."/>
            <person name="Walsh D.A."/>
            <person name="Denef V.J."/>
            <person name="McMahon K.D."/>
            <person name="Konstantinidis K.T."/>
            <person name="Eloe-Fadrosh E.A."/>
            <person name="Kyrpides N.C."/>
            <person name="Woyke T."/>
        </authorList>
    </citation>
    <scope>NUCLEOTIDE SEQUENCE</scope>
    <source>
        <strain evidence="2">GVMAG-S-3300013093-109</strain>
    </source>
</reference>
<protein>
    <recommendedName>
        <fullName evidence="3">Methyltransferase domain-containing protein</fullName>
    </recommendedName>
</protein>
<accession>A0A6C0KTH9</accession>
<dbReference type="GO" id="GO:0016020">
    <property type="term" value="C:membrane"/>
    <property type="evidence" value="ECO:0007669"/>
    <property type="project" value="GOC"/>
</dbReference>
<evidence type="ECO:0008006" key="3">
    <source>
        <dbReference type="Google" id="ProtNLM"/>
    </source>
</evidence>
<dbReference type="SUPFAM" id="SSF53448">
    <property type="entry name" value="Nucleotide-diphospho-sugar transferases"/>
    <property type="match status" value="1"/>
</dbReference>
<dbReference type="InterPro" id="IPR029063">
    <property type="entry name" value="SAM-dependent_MTases_sf"/>
</dbReference>
<evidence type="ECO:0000256" key="1">
    <source>
        <dbReference type="ARBA" id="ARBA00022679"/>
    </source>
</evidence>
<organism evidence="2">
    <name type="scientific">viral metagenome</name>
    <dbReference type="NCBI Taxonomy" id="1070528"/>
    <lineage>
        <taxon>unclassified sequences</taxon>
        <taxon>metagenomes</taxon>
        <taxon>organismal metagenomes</taxon>
    </lineage>
</organism>
<dbReference type="InterPro" id="IPR029044">
    <property type="entry name" value="Nucleotide-diphossugar_trans"/>
</dbReference>
<dbReference type="GO" id="GO:0000030">
    <property type="term" value="F:mannosyltransferase activity"/>
    <property type="evidence" value="ECO:0007669"/>
    <property type="project" value="TreeGrafter"/>
</dbReference>
<dbReference type="AlphaFoldDB" id="A0A6C0KTH9"/>
<proteinExistence type="predicted"/>
<dbReference type="GO" id="GO:0051999">
    <property type="term" value="P:mannosyl-inositol phosphorylceramide biosynthetic process"/>
    <property type="evidence" value="ECO:0007669"/>
    <property type="project" value="TreeGrafter"/>
</dbReference>
<dbReference type="EMBL" id="MN740969">
    <property type="protein sequence ID" value="QHU20573.1"/>
    <property type="molecule type" value="Genomic_DNA"/>
</dbReference>
<dbReference type="InterPro" id="IPR051706">
    <property type="entry name" value="Glycosyltransferase_domain"/>
</dbReference>
<evidence type="ECO:0000313" key="2">
    <source>
        <dbReference type="EMBL" id="QHU20573.1"/>
    </source>
</evidence>
<dbReference type="Gene3D" id="3.40.50.150">
    <property type="entry name" value="Vaccinia Virus protein VP39"/>
    <property type="match status" value="1"/>
</dbReference>
<dbReference type="InterPro" id="IPR007577">
    <property type="entry name" value="GlycoTrfase_DXD_sugar-bd_CS"/>
</dbReference>
<sequence>MEDTFSTIYEKNAWRSSESRSGSGSTQYHTKYIQEQLVHFIKKYKITSIFDCPCGDFNWFKNIVHEIPQYIGGDIVKAVIEKNKEQHNYNFIQFDITKDTFPEVDLIFCRDLLCHFSLDSICNTLENIKKSKATYLLVTTNINRTFQSIKTGDWRPLSLFNKPFCFTRPIEIINENCSEFYPLYIDKSLALWKVSDIPELIPRKIFRAWHTKALPTDLQKAVDLINEQNPDFEQFVYDNQECETFIETHFDKKIMQAYKQLIPQAYKTDLWRLCVLYIHGGIYLDISFQPVNGFRFIELLNKEYFSTEVKLHPYVKEPYKGVSNGFIATYPKNPRILECIKQLVQNVENRFYGNGIYDITGAVLLGSFFSEEEKRGFVLKRHMIKPQNGYTLDGKYIVDRIISYDGDRKEGYHGAVIKQSYKTSWAKKEVYSSI</sequence>
<dbReference type="PANTHER" id="PTHR32385:SF15">
    <property type="entry name" value="INOSITOL PHOSPHOCERAMIDE MANNOSYLTRANSFERASE 1"/>
    <property type="match status" value="1"/>
</dbReference>
<dbReference type="Gene3D" id="3.90.550.20">
    <property type="match status" value="1"/>
</dbReference>
<dbReference type="SUPFAM" id="SSF53335">
    <property type="entry name" value="S-adenosyl-L-methionine-dependent methyltransferases"/>
    <property type="match status" value="1"/>
</dbReference>
<keyword evidence="1" id="KW-0808">Transferase</keyword>